<evidence type="ECO:0000256" key="7">
    <source>
        <dbReference type="ARBA" id="ARBA00023239"/>
    </source>
</evidence>
<comment type="similarity">
    <text evidence="1 8">Belongs to the SOS response-associated peptidase family.</text>
</comment>
<dbReference type="GO" id="GO:0003697">
    <property type="term" value="F:single-stranded DNA binding"/>
    <property type="evidence" value="ECO:0007669"/>
    <property type="project" value="InterPro"/>
</dbReference>
<evidence type="ECO:0000313" key="10">
    <source>
        <dbReference type="Proteomes" id="UP000001936"/>
    </source>
</evidence>
<evidence type="ECO:0000256" key="6">
    <source>
        <dbReference type="ARBA" id="ARBA00023125"/>
    </source>
</evidence>
<keyword evidence="5" id="KW-0190">Covalent protein-DNA linkage</keyword>
<dbReference type="PANTHER" id="PTHR13604">
    <property type="entry name" value="DC12-RELATED"/>
    <property type="match status" value="1"/>
</dbReference>
<evidence type="ECO:0000256" key="3">
    <source>
        <dbReference type="ARBA" id="ARBA00022763"/>
    </source>
</evidence>
<name>Q2JZE8_RHIEC</name>
<accession>Q2JZE8</accession>
<evidence type="ECO:0000256" key="5">
    <source>
        <dbReference type="ARBA" id="ARBA00023124"/>
    </source>
</evidence>
<keyword evidence="3" id="KW-0227">DNA damage</keyword>
<gene>
    <name evidence="9" type="ordered locus">RHE_PF00147</name>
</gene>
<dbReference type="EMBL" id="CP000138">
    <property type="protein sequence ID" value="ABC94038.1"/>
    <property type="molecule type" value="Genomic_DNA"/>
</dbReference>
<dbReference type="InterPro" id="IPR003738">
    <property type="entry name" value="SRAP"/>
</dbReference>
<dbReference type="GO" id="GO:0016829">
    <property type="term" value="F:lyase activity"/>
    <property type="evidence" value="ECO:0007669"/>
    <property type="project" value="UniProtKB-KW"/>
</dbReference>
<keyword evidence="7" id="KW-0456">Lyase</keyword>
<keyword evidence="4 8" id="KW-0378">Hydrolase</keyword>
<keyword evidence="2 8" id="KW-0645">Protease</keyword>
<geneLocation type="plasmid" evidence="9 10">
    <name>p42f</name>
</geneLocation>
<sequence length="263" mass="29706">MVMRHVLDGAAIVARQTLLIKRPVALRLPTRQAEELLVLLEHIQSGHILHLQRLGGAVMGPPSKGRAMCNDYRLMVDVSSVVEDFADIKIKIRFGEGAPNLEAREDIKITDIGPIVRPIDGTRDEGELVQRRWSWPGPNKRPVYNFRSEGREFTSNRCLIISDGFYEFTDPKDPKKKRKDKWLFTKKDEPIFCIAGIWRDTPDVGQAFTMLTMEPGPDIAPYHDRQIVILERGSWADWLDPSVSAKSLIRPLSAGTLAVEQVG</sequence>
<dbReference type="EC" id="3.4.-.-" evidence="8"/>
<evidence type="ECO:0000256" key="2">
    <source>
        <dbReference type="ARBA" id="ARBA00022670"/>
    </source>
</evidence>
<keyword evidence="10" id="KW-1185">Reference proteome</keyword>
<organism evidence="9 10">
    <name type="scientific">Rhizobium etli (strain ATCC 51251 / DSM 11541 / JCM 21823 / NBRC 15573 / CFN 42)</name>
    <dbReference type="NCBI Taxonomy" id="347834"/>
    <lineage>
        <taxon>Bacteria</taxon>
        <taxon>Pseudomonadati</taxon>
        <taxon>Pseudomonadota</taxon>
        <taxon>Alphaproteobacteria</taxon>
        <taxon>Hyphomicrobiales</taxon>
        <taxon>Rhizobiaceae</taxon>
        <taxon>Rhizobium/Agrobacterium group</taxon>
        <taxon>Rhizobium</taxon>
    </lineage>
</organism>
<reference evidence="9 10" key="1">
    <citation type="journal article" date="2006" name="Proc. Natl. Acad. Sci. U.S.A.">
        <title>The partitioned Rhizobium etli genome: genetic and metabolic redundancy in seven interacting replicons.</title>
        <authorList>
            <person name="Gonzalez V."/>
            <person name="Santamaria R.I."/>
            <person name="Bustos P."/>
            <person name="Hernandez-Gonzalez I."/>
            <person name="Medrano-Soto A."/>
            <person name="Moreno-Hagelsieb G."/>
            <person name="Janga S.C."/>
            <person name="Ramirez M.A."/>
            <person name="Jimenez-Jacinto V."/>
            <person name="Collado-Vides J."/>
            <person name="Davila G."/>
        </authorList>
    </citation>
    <scope>NUCLEOTIDE SEQUENCE [LARGE SCALE GENOMIC DNA]</scope>
    <source>
        <strain evidence="10">ATCC 51251 / DSM 11541 / JCM 21823 / NBRC 15573 / CFN 42</strain>
    </source>
</reference>
<dbReference type="GO" id="GO:0008233">
    <property type="term" value="F:peptidase activity"/>
    <property type="evidence" value="ECO:0007669"/>
    <property type="project" value="UniProtKB-KW"/>
</dbReference>
<proteinExistence type="inferred from homology"/>
<dbReference type="GO" id="GO:0006508">
    <property type="term" value="P:proteolysis"/>
    <property type="evidence" value="ECO:0007669"/>
    <property type="project" value="UniProtKB-KW"/>
</dbReference>
<evidence type="ECO:0000313" key="9">
    <source>
        <dbReference type="EMBL" id="ABC94038.1"/>
    </source>
</evidence>
<dbReference type="AlphaFoldDB" id="Q2JZE8"/>
<dbReference type="KEGG" id="ret:RHE_PF00147"/>
<dbReference type="Gene3D" id="3.90.1680.10">
    <property type="entry name" value="SOS response associated peptidase-like"/>
    <property type="match status" value="1"/>
</dbReference>
<keyword evidence="6" id="KW-0238">DNA-binding</keyword>
<evidence type="ECO:0000256" key="4">
    <source>
        <dbReference type="ARBA" id="ARBA00022801"/>
    </source>
</evidence>
<keyword evidence="9" id="KW-0614">Plasmid</keyword>
<dbReference type="Proteomes" id="UP000001936">
    <property type="component" value="Plasmid p42f"/>
</dbReference>
<dbReference type="PANTHER" id="PTHR13604:SF0">
    <property type="entry name" value="ABASIC SITE PROCESSING PROTEIN HMCES"/>
    <property type="match status" value="1"/>
</dbReference>
<dbReference type="Pfam" id="PF02586">
    <property type="entry name" value="SRAP"/>
    <property type="match status" value="1"/>
</dbReference>
<evidence type="ECO:0000256" key="1">
    <source>
        <dbReference type="ARBA" id="ARBA00008136"/>
    </source>
</evidence>
<protein>
    <recommendedName>
        <fullName evidence="8">Abasic site processing protein</fullName>
        <ecNumber evidence="8">3.4.-.-</ecNumber>
    </recommendedName>
</protein>
<dbReference type="GO" id="GO:0106300">
    <property type="term" value="P:protein-DNA covalent cross-linking repair"/>
    <property type="evidence" value="ECO:0007669"/>
    <property type="project" value="InterPro"/>
</dbReference>
<evidence type="ECO:0000256" key="8">
    <source>
        <dbReference type="RuleBase" id="RU364100"/>
    </source>
</evidence>
<dbReference type="InterPro" id="IPR036590">
    <property type="entry name" value="SRAP-like"/>
</dbReference>
<dbReference type="HOGENOM" id="CLU_092416_0_0_5"/>
<dbReference type="SUPFAM" id="SSF143081">
    <property type="entry name" value="BB1717-like"/>
    <property type="match status" value="1"/>
</dbReference>